<dbReference type="PANTHER" id="PTHR43490">
    <property type="entry name" value="(+)-NEOMENTHOL DEHYDROGENASE"/>
    <property type="match status" value="1"/>
</dbReference>
<dbReference type="KEGG" id="uru:DSM104443_02920"/>
<accession>A0A6M4H1X0</accession>
<dbReference type="PANTHER" id="PTHR43490:SF99">
    <property type="entry name" value="SHORT-CHAIN DEHYDROGENASE_REDUCTASE"/>
    <property type="match status" value="1"/>
</dbReference>
<keyword evidence="6" id="KW-1185">Reference proteome</keyword>
<dbReference type="InterPro" id="IPR045313">
    <property type="entry name" value="CBR1-like"/>
</dbReference>
<dbReference type="GO" id="GO:0004316">
    <property type="term" value="F:3-oxoacyl-[acyl-carrier-protein] reductase (NADPH) activity"/>
    <property type="evidence" value="ECO:0007669"/>
    <property type="project" value="UniProtKB-EC"/>
</dbReference>
<comment type="similarity">
    <text evidence="1 4">Belongs to the short-chain dehydrogenases/reductases (SDR) family.</text>
</comment>
<protein>
    <submittedName>
        <fullName evidence="5">3-oxoacyl-[acyl-carrier-protein] reductase FabG</fullName>
        <ecNumber evidence="5">1.1.1.100</ecNumber>
    </submittedName>
</protein>
<dbReference type="RefSeq" id="WP_171093512.1">
    <property type="nucleotide sequence ID" value="NZ_CP053069.1"/>
</dbReference>
<dbReference type="InterPro" id="IPR002347">
    <property type="entry name" value="SDR_fam"/>
</dbReference>
<dbReference type="GO" id="GO:0016020">
    <property type="term" value="C:membrane"/>
    <property type="evidence" value="ECO:0007669"/>
    <property type="project" value="TreeGrafter"/>
</dbReference>
<reference evidence="5 6" key="1">
    <citation type="submission" date="2020-04" db="EMBL/GenBank/DDBJ databases">
        <title>Usitatibacter rugosus gen. nov., sp. nov. and Usitatibacter palustris sp. nov., novel members of Usitatibacteraceae fam. nov. within the order Nitrosomonadales isolated from soil.</title>
        <authorList>
            <person name="Huber K.J."/>
            <person name="Neumann-Schaal M."/>
            <person name="Geppert A."/>
            <person name="Luckner M."/>
            <person name="Wanner G."/>
            <person name="Overmann J."/>
        </authorList>
    </citation>
    <scope>NUCLEOTIDE SEQUENCE [LARGE SCALE GENOMIC DNA]</scope>
    <source>
        <strain evidence="5 6">0125_3</strain>
    </source>
</reference>
<dbReference type="PRINTS" id="PR00081">
    <property type="entry name" value="GDHRDH"/>
</dbReference>
<dbReference type="Proteomes" id="UP000501534">
    <property type="component" value="Chromosome"/>
</dbReference>
<dbReference type="SUPFAM" id="SSF51735">
    <property type="entry name" value="NAD(P)-binding Rossmann-fold domains"/>
    <property type="match status" value="1"/>
</dbReference>
<dbReference type="EC" id="1.1.1.100" evidence="5"/>
<keyword evidence="2" id="KW-0521">NADP</keyword>
<organism evidence="5 6">
    <name type="scientific">Usitatibacter rugosus</name>
    <dbReference type="NCBI Taxonomy" id="2732067"/>
    <lineage>
        <taxon>Bacteria</taxon>
        <taxon>Pseudomonadati</taxon>
        <taxon>Pseudomonadota</taxon>
        <taxon>Betaproteobacteria</taxon>
        <taxon>Nitrosomonadales</taxon>
        <taxon>Usitatibacteraceae</taxon>
        <taxon>Usitatibacter</taxon>
    </lineage>
</organism>
<proteinExistence type="inferred from homology"/>
<evidence type="ECO:0000256" key="4">
    <source>
        <dbReference type="RuleBase" id="RU000363"/>
    </source>
</evidence>
<dbReference type="InterPro" id="IPR036291">
    <property type="entry name" value="NAD(P)-bd_dom_sf"/>
</dbReference>
<evidence type="ECO:0000256" key="1">
    <source>
        <dbReference type="ARBA" id="ARBA00006484"/>
    </source>
</evidence>
<dbReference type="PRINTS" id="PR00080">
    <property type="entry name" value="SDRFAMILY"/>
</dbReference>
<evidence type="ECO:0000256" key="3">
    <source>
        <dbReference type="ARBA" id="ARBA00023002"/>
    </source>
</evidence>
<evidence type="ECO:0000256" key="2">
    <source>
        <dbReference type="ARBA" id="ARBA00022857"/>
    </source>
</evidence>
<gene>
    <name evidence="5" type="primary">fabG_3</name>
    <name evidence="5" type="ORF">DSM104443_02920</name>
</gene>
<evidence type="ECO:0000313" key="5">
    <source>
        <dbReference type="EMBL" id="QJR11837.1"/>
    </source>
</evidence>
<keyword evidence="3 5" id="KW-0560">Oxidoreductase</keyword>
<name>A0A6M4H1X0_9PROT</name>
<dbReference type="CDD" id="cd05324">
    <property type="entry name" value="carb_red_PTCR-like_SDR_c"/>
    <property type="match status" value="1"/>
</dbReference>
<dbReference type="Gene3D" id="3.40.50.720">
    <property type="entry name" value="NAD(P)-binding Rossmann-like Domain"/>
    <property type="match status" value="1"/>
</dbReference>
<dbReference type="EMBL" id="CP053069">
    <property type="protein sequence ID" value="QJR11837.1"/>
    <property type="molecule type" value="Genomic_DNA"/>
</dbReference>
<dbReference type="Pfam" id="PF00106">
    <property type="entry name" value="adh_short"/>
    <property type="match status" value="1"/>
</dbReference>
<dbReference type="AlphaFoldDB" id="A0A6M4H1X0"/>
<evidence type="ECO:0000313" key="6">
    <source>
        <dbReference type="Proteomes" id="UP000501534"/>
    </source>
</evidence>
<sequence length="235" mass="25507">MPSKKIAIVTGGNRGIGLEITRQLMKEDVFVVLGSRDLAKGEKAAADIKGRKSNVVAYQLDVNDTKSVRRFVEQVEKAHGPPSILVNNAGVYPEETTAKVIDTPTSAWRETFETNLFGAVRMCREVVPLMRKLRTGRIVNISSGLGQLHHMGEGSPAYRVSKAALNALTKTLSAEVADAGILVNSMSPGWVKTDMGGEQATRSVEEGADTAVWLCMLPSNGPTGQFFRDRKPIPW</sequence>